<dbReference type="GO" id="GO:0003700">
    <property type="term" value="F:DNA-binding transcription factor activity"/>
    <property type="evidence" value="ECO:0007669"/>
    <property type="project" value="TreeGrafter"/>
</dbReference>
<keyword evidence="6" id="KW-1185">Reference proteome</keyword>
<dbReference type="CDD" id="cd01392">
    <property type="entry name" value="HTH_LacI"/>
    <property type="match status" value="1"/>
</dbReference>
<dbReference type="Proteomes" id="UP000077881">
    <property type="component" value="Unassembled WGS sequence"/>
</dbReference>
<dbReference type="SMART" id="SM00354">
    <property type="entry name" value="HTH_LACI"/>
    <property type="match status" value="1"/>
</dbReference>
<proteinExistence type="predicted"/>
<dbReference type="InterPro" id="IPR046335">
    <property type="entry name" value="LacI/GalR-like_sensor"/>
</dbReference>
<dbReference type="PROSITE" id="PS50932">
    <property type="entry name" value="HTH_LACI_2"/>
    <property type="match status" value="1"/>
</dbReference>
<organism evidence="5 6">
    <name type="scientific">Lederbergia galactosidilytica</name>
    <dbReference type="NCBI Taxonomy" id="217031"/>
    <lineage>
        <taxon>Bacteria</taxon>
        <taxon>Bacillati</taxon>
        <taxon>Bacillota</taxon>
        <taxon>Bacilli</taxon>
        <taxon>Bacillales</taxon>
        <taxon>Bacillaceae</taxon>
        <taxon>Lederbergia</taxon>
    </lineage>
</organism>
<protein>
    <recommendedName>
        <fullName evidence="4">HTH lacI-type domain-containing protein</fullName>
    </recommendedName>
</protein>
<dbReference type="OrthoDB" id="43195at2"/>
<keyword evidence="3" id="KW-0804">Transcription</keyword>
<reference evidence="5 6" key="1">
    <citation type="submission" date="2015-05" db="EMBL/GenBank/DDBJ databases">
        <title>Comparison of genome.</title>
        <authorList>
            <person name="Zheng Z."/>
            <person name="Sun M."/>
        </authorList>
    </citation>
    <scope>NUCLEOTIDE SEQUENCE [LARGE SCALE GENOMIC DNA]</scope>
    <source>
        <strain evidence="5 6">G25-74</strain>
    </source>
</reference>
<dbReference type="Pfam" id="PF00356">
    <property type="entry name" value="LacI"/>
    <property type="match status" value="1"/>
</dbReference>
<dbReference type="GO" id="GO:0000976">
    <property type="term" value="F:transcription cis-regulatory region binding"/>
    <property type="evidence" value="ECO:0007669"/>
    <property type="project" value="TreeGrafter"/>
</dbReference>
<keyword evidence="2" id="KW-0238">DNA-binding</keyword>
<evidence type="ECO:0000259" key="4">
    <source>
        <dbReference type="PROSITE" id="PS50932"/>
    </source>
</evidence>
<dbReference type="PRINTS" id="PR00036">
    <property type="entry name" value="HTHLACI"/>
</dbReference>
<dbReference type="Gene3D" id="3.40.50.2300">
    <property type="match status" value="2"/>
</dbReference>
<gene>
    <name evidence="5" type="ORF">ABB05_21645</name>
</gene>
<dbReference type="Pfam" id="PF13377">
    <property type="entry name" value="Peripla_BP_3"/>
    <property type="match status" value="1"/>
</dbReference>
<dbReference type="RefSeq" id="WP_057983686.1">
    <property type="nucleotide sequence ID" value="NZ_JAGGKH010000012.1"/>
</dbReference>
<evidence type="ECO:0000256" key="3">
    <source>
        <dbReference type="ARBA" id="ARBA00023163"/>
    </source>
</evidence>
<dbReference type="CDD" id="cd01544">
    <property type="entry name" value="PBP1_GalR"/>
    <property type="match status" value="1"/>
</dbReference>
<comment type="caution">
    <text evidence="5">The sequence shown here is derived from an EMBL/GenBank/DDBJ whole genome shotgun (WGS) entry which is preliminary data.</text>
</comment>
<evidence type="ECO:0000313" key="6">
    <source>
        <dbReference type="Proteomes" id="UP000077881"/>
    </source>
</evidence>
<dbReference type="Gene3D" id="1.10.260.40">
    <property type="entry name" value="lambda repressor-like DNA-binding domains"/>
    <property type="match status" value="1"/>
</dbReference>
<dbReference type="STRING" id="217031.ABB05_21645"/>
<dbReference type="PROSITE" id="PS00356">
    <property type="entry name" value="HTH_LACI_1"/>
    <property type="match status" value="1"/>
</dbReference>
<accession>A0A177ZI55</accession>
<dbReference type="InterPro" id="IPR010982">
    <property type="entry name" value="Lambda_DNA-bd_dom_sf"/>
</dbReference>
<feature type="domain" description="HTH lacI-type" evidence="4">
    <location>
        <begin position="2"/>
        <end position="52"/>
    </location>
</feature>
<dbReference type="EMBL" id="LDJR01000061">
    <property type="protein sequence ID" value="OAK67159.1"/>
    <property type="molecule type" value="Genomic_DNA"/>
</dbReference>
<evidence type="ECO:0000256" key="1">
    <source>
        <dbReference type="ARBA" id="ARBA00023015"/>
    </source>
</evidence>
<dbReference type="AlphaFoldDB" id="A0A177ZI55"/>
<dbReference type="InterPro" id="IPR000843">
    <property type="entry name" value="HTH_LacI"/>
</dbReference>
<sequence length="340" mass="37774">MATIKDIAKQANVSTATVSRILNNDPTLSVADETRKKVLETVNKLNYKPLRKKNVKAKEKTKVRNIGLIFLNDESVDPYFQSIRVGVESSCHEYRLNIVLTMMVGKVDITSQDLSDLDGLIIIGDIDTEEIKELYYKTDHIVVVDYLPKDPTVDVVISDFEGATEQAVRYLMELGHREIAFIGGKGHVYGVVSGKAVEKVDVRRETFEHITKAEGILNPSLILEEDWGPKSGYELTSQLIESGQLPSAIFAASDPTALGVLRALQESGIQVPKDVSVLSFDDIEAAAYVNPRLTTVKVHGEEMGRTAVKLLYDRMMGRKLPMKVILPTELIVRDSTSQKQ</sequence>
<evidence type="ECO:0000256" key="2">
    <source>
        <dbReference type="ARBA" id="ARBA00023125"/>
    </source>
</evidence>
<dbReference type="SUPFAM" id="SSF53822">
    <property type="entry name" value="Periplasmic binding protein-like I"/>
    <property type="match status" value="1"/>
</dbReference>
<keyword evidence="1" id="KW-0805">Transcription regulation</keyword>
<evidence type="ECO:0000313" key="5">
    <source>
        <dbReference type="EMBL" id="OAK67159.1"/>
    </source>
</evidence>
<dbReference type="PANTHER" id="PTHR30146:SF149">
    <property type="entry name" value="HTH-TYPE TRANSCRIPTIONAL REGULATOR EBGR"/>
    <property type="match status" value="1"/>
</dbReference>
<dbReference type="InterPro" id="IPR028082">
    <property type="entry name" value="Peripla_BP_I"/>
</dbReference>
<name>A0A177ZI55_9BACI</name>
<dbReference type="PATRIC" id="fig|217031.6.peg.4702"/>
<dbReference type="PANTHER" id="PTHR30146">
    <property type="entry name" value="LACI-RELATED TRANSCRIPTIONAL REPRESSOR"/>
    <property type="match status" value="1"/>
</dbReference>
<dbReference type="SUPFAM" id="SSF47413">
    <property type="entry name" value="lambda repressor-like DNA-binding domains"/>
    <property type="match status" value="1"/>
</dbReference>